<dbReference type="EMBL" id="JAHLJV010000002">
    <property type="protein sequence ID" value="KAK1599702.1"/>
    <property type="molecule type" value="Genomic_DNA"/>
</dbReference>
<evidence type="ECO:0000313" key="3">
    <source>
        <dbReference type="EMBL" id="KAK1599702.1"/>
    </source>
</evidence>
<keyword evidence="2" id="KW-0472">Membrane</keyword>
<comment type="caution">
    <text evidence="3">The sequence shown here is derived from an EMBL/GenBank/DDBJ whole genome shotgun (WGS) entry which is preliminary data.</text>
</comment>
<feature type="compositionally biased region" description="Basic and acidic residues" evidence="1">
    <location>
        <begin position="1"/>
        <end position="14"/>
    </location>
</feature>
<dbReference type="Proteomes" id="UP001230504">
    <property type="component" value="Unassembled WGS sequence"/>
</dbReference>
<dbReference type="RefSeq" id="XP_060420291.1">
    <property type="nucleotide sequence ID" value="XM_060556548.1"/>
</dbReference>
<keyword evidence="2" id="KW-1133">Transmembrane helix</keyword>
<evidence type="ECO:0000313" key="4">
    <source>
        <dbReference type="Proteomes" id="UP001230504"/>
    </source>
</evidence>
<evidence type="ECO:0000256" key="1">
    <source>
        <dbReference type="SAM" id="MobiDB-lite"/>
    </source>
</evidence>
<feature type="transmembrane region" description="Helical" evidence="2">
    <location>
        <begin position="59"/>
        <end position="77"/>
    </location>
</feature>
<keyword evidence="2" id="KW-0812">Transmembrane</keyword>
<keyword evidence="4" id="KW-1185">Reference proteome</keyword>
<name>A0AAD8V9V0_9PEZI</name>
<sequence>MQKERPEQRRDAARLGRLVSLSSSSPLDKDPLHQACSCAQFETGKQALKLGKRKSKTQWALMLLLLLAPVRHFPRFLPTRTTNTPGDQIGTYLAVFLSLLLGLCLSLSSRRKVVCVCVPT</sequence>
<organism evidence="3 4">
    <name type="scientific">Colletotrichum navitas</name>
    <dbReference type="NCBI Taxonomy" id="681940"/>
    <lineage>
        <taxon>Eukaryota</taxon>
        <taxon>Fungi</taxon>
        <taxon>Dikarya</taxon>
        <taxon>Ascomycota</taxon>
        <taxon>Pezizomycotina</taxon>
        <taxon>Sordariomycetes</taxon>
        <taxon>Hypocreomycetidae</taxon>
        <taxon>Glomerellales</taxon>
        <taxon>Glomerellaceae</taxon>
        <taxon>Colletotrichum</taxon>
        <taxon>Colletotrichum graminicola species complex</taxon>
    </lineage>
</organism>
<dbReference type="GeneID" id="85440788"/>
<feature type="transmembrane region" description="Helical" evidence="2">
    <location>
        <begin position="89"/>
        <end position="107"/>
    </location>
</feature>
<accession>A0AAD8V9V0</accession>
<feature type="region of interest" description="Disordered" evidence="1">
    <location>
        <begin position="1"/>
        <end position="28"/>
    </location>
</feature>
<gene>
    <name evidence="3" type="ORF">LY79DRAFT_535843</name>
</gene>
<protein>
    <submittedName>
        <fullName evidence="3">Uncharacterized protein</fullName>
    </submittedName>
</protein>
<evidence type="ECO:0000256" key="2">
    <source>
        <dbReference type="SAM" id="Phobius"/>
    </source>
</evidence>
<proteinExistence type="predicted"/>
<reference evidence="3" key="1">
    <citation type="submission" date="2021-06" db="EMBL/GenBank/DDBJ databases">
        <title>Comparative genomics, transcriptomics and evolutionary studies reveal genomic signatures of adaptation to plant cell wall in hemibiotrophic fungi.</title>
        <authorList>
            <consortium name="DOE Joint Genome Institute"/>
            <person name="Baroncelli R."/>
            <person name="Diaz J.F."/>
            <person name="Benocci T."/>
            <person name="Peng M."/>
            <person name="Battaglia E."/>
            <person name="Haridas S."/>
            <person name="Andreopoulos W."/>
            <person name="Labutti K."/>
            <person name="Pangilinan J."/>
            <person name="Floch G.L."/>
            <person name="Makela M.R."/>
            <person name="Henrissat B."/>
            <person name="Grigoriev I.V."/>
            <person name="Crouch J.A."/>
            <person name="De Vries R.P."/>
            <person name="Sukno S.A."/>
            <person name="Thon M.R."/>
        </authorList>
    </citation>
    <scope>NUCLEOTIDE SEQUENCE</scope>
    <source>
        <strain evidence="3">CBS 125086</strain>
    </source>
</reference>
<dbReference type="AlphaFoldDB" id="A0AAD8V9V0"/>
<feature type="compositionally biased region" description="Low complexity" evidence="1">
    <location>
        <begin position="15"/>
        <end position="26"/>
    </location>
</feature>